<reference evidence="2" key="1">
    <citation type="journal article" date="2019" name="Sci. Rep.">
        <title>Draft genome of Tanacetum cinerariifolium, the natural source of mosquito coil.</title>
        <authorList>
            <person name="Yamashiro T."/>
            <person name="Shiraishi A."/>
            <person name="Satake H."/>
            <person name="Nakayama K."/>
        </authorList>
    </citation>
    <scope>NUCLEOTIDE SEQUENCE</scope>
</reference>
<feature type="coiled-coil region" evidence="1">
    <location>
        <begin position="31"/>
        <end position="72"/>
    </location>
</feature>
<gene>
    <name evidence="2" type="ORF">Tci_001380</name>
</gene>
<organism evidence="2">
    <name type="scientific">Tanacetum cinerariifolium</name>
    <name type="common">Dalmatian daisy</name>
    <name type="synonym">Chrysanthemum cinerariifolium</name>
    <dbReference type="NCBI Taxonomy" id="118510"/>
    <lineage>
        <taxon>Eukaryota</taxon>
        <taxon>Viridiplantae</taxon>
        <taxon>Streptophyta</taxon>
        <taxon>Embryophyta</taxon>
        <taxon>Tracheophyta</taxon>
        <taxon>Spermatophyta</taxon>
        <taxon>Magnoliopsida</taxon>
        <taxon>eudicotyledons</taxon>
        <taxon>Gunneridae</taxon>
        <taxon>Pentapetalae</taxon>
        <taxon>asterids</taxon>
        <taxon>campanulids</taxon>
        <taxon>Asterales</taxon>
        <taxon>Asteraceae</taxon>
        <taxon>Asteroideae</taxon>
        <taxon>Anthemideae</taxon>
        <taxon>Anthemidinae</taxon>
        <taxon>Tanacetum</taxon>
    </lineage>
</organism>
<protein>
    <submittedName>
        <fullName evidence="2">Uncharacterized protein</fullName>
    </submittedName>
</protein>
<evidence type="ECO:0000313" key="2">
    <source>
        <dbReference type="EMBL" id="GEU29402.1"/>
    </source>
</evidence>
<dbReference type="EMBL" id="BKCJ010000065">
    <property type="protein sequence ID" value="GEU29402.1"/>
    <property type="molecule type" value="Genomic_DNA"/>
</dbReference>
<accession>A0A699GJG6</accession>
<evidence type="ECO:0000256" key="1">
    <source>
        <dbReference type="SAM" id="Coils"/>
    </source>
</evidence>
<sequence>MSDSQNELREFYKTDVISMSISLSKNSKELQQELTEEVQEVLNLFESMESNVDQTSKRNKLLQNKIDQLLEANIANDVRNLVMQSYVEIKNKEEIERFSKESKDVVFWVKKGFSTYVSTESGSDGPIRHVHGYGYGALKDHHRVEMMEQQDQNLDEETQLVVIVELLVLGMLIEEPMVVNE</sequence>
<name>A0A699GJG6_TANCI</name>
<dbReference type="AlphaFoldDB" id="A0A699GJG6"/>
<comment type="caution">
    <text evidence="2">The sequence shown here is derived from an EMBL/GenBank/DDBJ whole genome shotgun (WGS) entry which is preliminary data.</text>
</comment>
<proteinExistence type="predicted"/>
<keyword evidence="1" id="KW-0175">Coiled coil</keyword>